<keyword evidence="4" id="KW-1185">Reference proteome</keyword>
<dbReference type="Pfam" id="PF20441">
    <property type="entry name" value="TerL_nuclease"/>
    <property type="match status" value="1"/>
</dbReference>
<evidence type="ECO:0000259" key="2">
    <source>
        <dbReference type="Pfam" id="PF20441"/>
    </source>
</evidence>
<protein>
    <submittedName>
        <fullName evidence="3">Terminase</fullName>
    </submittedName>
</protein>
<sequence length="575" mass="66754">MTIKEELILYCNNCLEDKYINDYEDYISCKKHKQACKRFLNDLDRIGDIDFYYYWNEEEAEKIVKWFYYLRHSKGVLSGKPINLTIWQKFDLCQIYGWRHDTTGYKRFSKSFIEVARKNAKSQEEAGVVLYEIATQSTKNNEVYEAYCAGVKREQSKVIFDECGLMLKGSPLATKFNITKSLITHIKTGSYLKALCKEDGKKGDGTNPAILVIDEYHQHPTTEFYDLGYGSNTKESLLMVITTAGVDLNFPCYVQEYKYCSNVLNPSVDVFNDNYFIDILELDEDDNIEDVRNWRKSNPIRMTFAEGVKKITDDYKIAKEIPEKMPKFMTKCLNVWMQAKENGYMNMVKWKACEVKKIEYCLKGKSCFIGGDMSAKIDLTSLSFVIPIMDNGVKKYIVFSHSFIPNYEKLRERILKDKMPYDSWVEQEYITVTNTPIIDQQQVIDYARDFCKKNGWGIDTWCFDPANASKIMMDLANEGENVVELFQSHLKLNESTCALREQVYLGNIIYLPDPVLNFAMTNTILKVNNGMIKIDKDATIQRIDPIDALICAFKMAYLEELQIDINKIIKAGWKM</sequence>
<name>A0A401UM21_9CLOT</name>
<evidence type="ECO:0000259" key="1">
    <source>
        <dbReference type="Pfam" id="PF03354"/>
    </source>
</evidence>
<reference evidence="3 4" key="1">
    <citation type="submission" date="2018-11" db="EMBL/GenBank/DDBJ databases">
        <title>Genome sequencing and assembly of Clostridium tagluense strain A121.</title>
        <authorList>
            <person name="Murakami T."/>
            <person name="Segawa T."/>
            <person name="Shcherbakova V.A."/>
            <person name="Mori H."/>
            <person name="Yoshimura Y."/>
        </authorList>
    </citation>
    <scope>NUCLEOTIDE SEQUENCE [LARGE SCALE GENOMIC DNA]</scope>
    <source>
        <strain evidence="3 4">A121</strain>
    </source>
</reference>
<proteinExistence type="predicted"/>
<accession>A0A401UM21</accession>
<dbReference type="RefSeq" id="WP_125001463.1">
    <property type="nucleotide sequence ID" value="NZ_BHYK01000011.1"/>
</dbReference>
<dbReference type="InterPro" id="IPR027417">
    <property type="entry name" value="P-loop_NTPase"/>
</dbReference>
<comment type="caution">
    <text evidence="3">The sequence shown here is derived from an EMBL/GenBank/DDBJ whole genome shotgun (WGS) entry which is preliminary data.</text>
</comment>
<dbReference type="PANTHER" id="PTHR41287">
    <property type="match status" value="1"/>
</dbReference>
<gene>
    <name evidence="3" type="ORF">Ctaglu_22050</name>
</gene>
<evidence type="ECO:0000313" key="4">
    <source>
        <dbReference type="Proteomes" id="UP000287872"/>
    </source>
</evidence>
<feature type="domain" description="Terminase large subunit-like ATPase" evidence="1">
    <location>
        <begin position="87"/>
        <end position="260"/>
    </location>
</feature>
<dbReference type="EMBL" id="BHYK01000011">
    <property type="protein sequence ID" value="GCD10582.1"/>
    <property type="molecule type" value="Genomic_DNA"/>
</dbReference>
<dbReference type="PANTHER" id="PTHR41287:SF1">
    <property type="entry name" value="PROTEIN YMFN"/>
    <property type="match status" value="1"/>
</dbReference>
<dbReference type="InterPro" id="IPR046462">
    <property type="entry name" value="TerL_nuclease"/>
</dbReference>
<evidence type="ECO:0000313" key="3">
    <source>
        <dbReference type="EMBL" id="GCD10582.1"/>
    </source>
</evidence>
<dbReference type="GO" id="GO:0004519">
    <property type="term" value="F:endonuclease activity"/>
    <property type="evidence" value="ECO:0007669"/>
    <property type="project" value="InterPro"/>
</dbReference>
<dbReference type="OrthoDB" id="9760250at2"/>
<feature type="domain" description="Terminase large subunit-like endonuclease" evidence="2">
    <location>
        <begin position="271"/>
        <end position="558"/>
    </location>
</feature>
<dbReference type="Pfam" id="PF03354">
    <property type="entry name" value="TerL_ATPase"/>
    <property type="match status" value="1"/>
</dbReference>
<dbReference type="AlphaFoldDB" id="A0A401UM21"/>
<dbReference type="InterPro" id="IPR005021">
    <property type="entry name" value="Terminase_largesu-like"/>
</dbReference>
<dbReference type="Gene3D" id="3.40.50.300">
    <property type="entry name" value="P-loop containing nucleotide triphosphate hydrolases"/>
    <property type="match status" value="1"/>
</dbReference>
<dbReference type="InterPro" id="IPR046461">
    <property type="entry name" value="TerL_ATPase"/>
</dbReference>
<organism evidence="3 4">
    <name type="scientific">Clostridium tagluense</name>
    <dbReference type="NCBI Taxonomy" id="360422"/>
    <lineage>
        <taxon>Bacteria</taxon>
        <taxon>Bacillati</taxon>
        <taxon>Bacillota</taxon>
        <taxon>Clostridia</taxon>
        <taxon>Eubacteriales</taxon>
        <taxon>Clostridiaceae</taxon>
        <taxon>Clostridium</taxon>
    </lineage>
</organism>
<dbReference type="Proteomes" id="UP000287872">
    <property type="component" value="Unassembled WGS sequence"/>
</dbReference>